<protein>
    <submittedName>
        <fullName evidence="1">Uncharacterized protein</fullName>
    </submittedName>
</protein>
<accession>A0ABV6QNE5</accession>
<gene>
    <name evidence="1" type="ORF">ACFFGN_18820</name>
</gene>
<dbReference type="Proteomes" id="UP001589890">
    <property type="component" value="Unassembled WGS sequence"/>
</dbReference>
<keyword evidence="2" id="KW-1185">Reference proteome</keyword>
<evidence type="ECO:0000313" key="2">
    <source>
        <dbReference type="Proteomes" id="UP001589890"/>
    </source>
</evidence>
<sequence>MKLLIWFMSLKRQKPRDAGWYTDGQPLWTPQQAAQARTDYITKRRNERLNPANGATDELWGDLHPDLRALAITEQQDDHTHQTQTHKDPA</sequence>
<organism evidence="1 2">
    <name type="scientific">Kribbella deserti</name>
    <dbReference type="NCBI Taxonomy" id="1926257"/>
    <lineage>
        <taxon>Bacteria</taxon>
        <taxon>Bacillati</taxon>
        <taxon>Actinomycetota</taxon>
        <taxon>Actinomycetes</taxon>
        <taxon>Propionibacteriales</taxon>
        <taxon>Kribbellaceae</taxon>
        <taxon>Kribbella</taxon>
    </lineage>
</organism>
<dbReference type="RefSeq" id="WP_380049284.1">
    <property type="nucleotide sequence ID" value="NZ_JBHLTC010000022.1"/>
</dbReference>
<dbReference type="EMBL" id="JBHLTC010000022">
    <property type="protein sequence ID" value="MFC0626138.1"/>
    <property type="molecule type" value="Genomic_DNA"/>
</dbReference>
<name>A0ABV6QNE5_9ACTN</name>
<evidence type="ECO:0000313" key="1">
    <source>
        <dbReference type="EMBL" id="MFC0626138.1"/>
    </source>
</evidence>
<comment type="caution">
    <text evidence="1">The sequence shown here is derived from an EMBL/GenBank/DDBJ whole genome shotgun (WGS) entry which is preliminary data.</text>
</comment>
<proteinExistence type="predicted"/>
<reference evidence="1 2" key="1">
    <citation type="submission" date="2024-09" db="EMBL/GenBank/DDBJ databases">
        <authorList>
            <person name="Sun Q."/>
            <person name="Mori K."/>
        </authorList>
    </citation>
    <scope>NUCLEOTIDE SEQUENCE [LARGE SCALE GENOMIC DNA]</scope>
    <source>
        <strain evidence="1 2">CGMCC 1.15906</strain>
    </source>
</reference>